<proteinExistence type="predicted"/>
<evidence type="ECO:0000256" key="7">
    <source>
        <dbReference type="SAM" id="SignalP"/>
    </source>
</evidence>
<dbReference type="EMBL" id="JADCNL010000002">
    <property type="protein sequence ID" value="KAG0492298.1"/>
    <property type="molecule type" value="Genomic_DNA"/>
</dbReference>
<keyword evidence="2 6" id="KW-0812">Transmembrane</keyword>
<feature type="chain" id="PRO_5032769723" description="TMEM205-like domain-containing protein" evidence="7">
    <location>
        <begin position="17"/>
        <end position="398"/>
    </location>
</feature>
<dbReference type="InterPro" id="IPR025423">
    <property type="entry name" value="TMEM205-like"/>
</dbReference>
<evidence type="ECO:0000256" key="4">
    <source>
        <dbReference type="ARBA" id="ARBA00023136"/>
    </source>
</evidence>
<feature type="domain" description="TMEM205-like" evidence="8">
    <location>
        <begin position="224"/>
        <end position="320"/>
    </location>
</feature>
<accession>A0A835RKR2</accession>
<organism evidence="9 10">
    <name type="scientific">Vanilla planifolia</name>
    <name type="common">Vanilla</name>
    <dbReference type="NCBI Taxonomy" id="51239"/>
    <lineage>
        <taxon>Eukaryota</taxon>
        <taxon>Viridiplantae</taxon>
        <taxon>Streptophyta</taxon>
        <taxon>Embryophyta</taxon>
        <taxon>Tracheophyta</taxon>
        <taxon>Spermatophyta</taxon>
        <taxon>Magnoliopsida</taxon>
        <taxon>Liliopsida</taxon>
        <taxon>Asparagales</taxon>
        <taxon>Orchidaceae</taxon>
        <taxon>Vanilloideae</taxon>
        <taxon>Vanilleae</taxon>
        <taxon>Vanilla</taxon>
    </lineage>
</organism>
<feature type="transmembrane region" description="Helical" evidence="6">
    <location>
        <begin position="226"/>
        <end position="247"/>
    </location>
</feature>
<evidence type="ECO:0000259" key="8">
    <source>
        <dbReference type="Pfam" id="PF13664"/>
    </source>
</evidence>
<sequence length="398" mass="42744">MMNFFSLVLILTSVAAASLFSPSQDSNNQVLREGHRLIVVEFERHLLPPPYTHAPPSSSPAGELASDANEGQDLSQPLKEKICDAFGVCKDKVSSIFTQTKNKASEHKAAQFHDSASDAFKTAKEKAAQFEESATDAVKTAKQKAAELQTSVVEKAKDAAEVVSANISATAGKAADLAAAAAGELRRNLTEILRQTRELGRDAAAFVGAGKAARSVAAVTQLLGTAAAYGACIWVTFASSHVLAVALPRQQFGVVQSRLYPLYFRFVAVGVAVAFGGHLLRRGWRSAEGRMQGYILMATLAIVLVNLLFLEPRATKAMFDLMKMEKEEGRGREADDFGTEAATPAGKEVTVGGIVEVKKRLKRLNTYSSICNVLTCMALSYHLVQLAQCLASDSERCE</sequence>
<evidence type="ECO:0000256" key="3">
    <source>
        <dbReference type="ARBA" id="ARBA00022989"/>
    </source>
</evidence>
<keyword evidence="3 6" id="KW-1133">Transmembrane helix</keyword>
<evidence type="ECO:0000313" key="10">
    <source>
        <dbReference type="Proteomes" id="UP000636800"/>
    </source>
</evidence>
<dbReference type="AlphaFoldDB" id="A0A835RKR2"/>
<evidence type="ECO:0000313" key="9">
    <source>
        <dbReference type="EMBL" id="KAG0492298.1"/>
    </source>
</evidence>
<evidence type="ECO:0000256" key="5">
    <source>
        <dbReference type="SAM" id="MobiDB-lite"/>
    </source>
</evidence>
<evidence type="ECO:0000256" key="6">
    <source>
        <dbReference type="SAM" id="Phobius"/>
    </source>
</evidence>
<reference evidence="9 10" key="1">
    <citation type="journal article" date="2020" name="Nat. Food">
        <title>A phased Vanilla planifolia genome enables genetic improvement of flavour and production.</title>
        <authorList>
            <person name="Hasing T."/>
            <person name="Tang H."/>
            <person name="Brym M."/>
            <person name="Khazi F."/>
            <person name="Huang T."/>
            <person name="Chambers A.H."/>
        </authorList>
    </citation>
    <scope>NUCLEOTIDE SEQUENCE [LARGE SCALE GENOMIC DNA]</scope>
    <source>
        <tissue evidence="9">Leaf</tissue>
    </source>
</reference>
<dbReference type="Pfam" id="PF13664">
    <property type="entry name" value="DUF4149"/>
    <property type="match status" value="1"/>
</dbReference>
<evidence type="ECO:0000256" key="1">
    <source>
        <dbReference type="ARBA" id="ARBA00004370"/>
    </source>
</evidence>
<dbReference type="Proteomes" id="UP000636800">
    <property type="component" value="Chromosome 2"/>
</dbReference>
<keyword evidence="10" id="KW-1185">Reference proteome</keyword>
<comment type="caution">
    <text evidence="9">The sequence shown here is derived from an EMBL/GenBank/DDBJ whole genome shotgun (WGS) entry which is preliminary data.</text>
</comment>
<dbReference type="PANTHER" id="PTHR47652">
    <property type="entry name" value="MITOCHONDRIAL IMPORT INNER MEMBRANE TRANSLOCASE SUBUNIT TIM44"/>
    <property type="match status" value="1"/>
</dbReference>
<feature type="transmembrane region" description="Helical" evidence="6">
    <location>
        <begin position="259"/>
        <end position="279"/>
    </location>
</feature>
<feature type="signal peptide" evidence="7">
    <location>
        <begin position="1"/>
        <end position="16"/>
    </location>
</feature>
<feature type="region of interest" description="Disordered" evidence="5">
    <location>
        <begin position="49"/>
        <end position="73"/>
    </location>
</feature>
<dbReference type="PANTHER" id="PTHR47652:SF3">
    <property type="entry name" value="MITOCHONDRIAL IMPORT INNER MEMBRANE TRANSLOCASE SUBUNIT TIM44"/>
    <property type="match status" value="1"/>
</dbReference>
<dbReference type="GO" id="GO:0016020">
    <property type="term" value="C:membrane"/>
    <property type="evidence" value="ECO:0007669"/>
    <property type="project" value="UniProtKB-SubCell"/>
</dbReference>
<feature type="transmembrane region" description="Helical" evidence="6">
    <location>
        <begin position="291"/>
        <end position="310"/>
    </location>
</feature>
<comment type="subcellular location">
    <subcellularLocation>
        <location evidence="1">Membrane</location>
    </subcellularLocation>
</comment>
<protein>
    <recommendedName>
        <fullName evidence="8">TMEM205-like domain-containing protein</fullName>
    </recommendedName>
</protein>
<keyword evidence="4 6" id="KW-0472">Membrane</keyword>
<gene>
    <name evidence="9" type="ORF">HPP92_005696</name>
</gene>
<keyword evidence="7" id="KW-0732">Signal</keyword>
<name>A0A835RKR2_VANPL</name>
<evidence type="ECO:0000256" key="2">
    <source>
        <dbReference type="ARBA" id="ARBA00022692"/>
    </source>
</evidence>